<dbReference type="Gene3D" id="2.60.40.10">
    <property type="entry name" value="Immunoglobulins"/>
    <property type="match status" value="10"/>
</dbReference>
<dbReference type="SUPFAM" id="SSF117074">
    <property type="entry name" value="Hypothetical protein PA1324"/>
    <property type="match status" value="1"/>
</dbReference>
<dbReference type="InterPro" id="IPR001434">
    <property type="entry name" value="OmcB-like_DUF11"/>
</dbReference>
<dbReference type="InterPro" id="IPR033764">
    <property type="entry name" value="Sdr_B"/>
</dbReference>
<feature type="domain" description="DUF11" evidence="5">
    <location>
        <begin position="2229"/>
        <end position="2342"/>
    </location>
</feature>
<feature type="domain" description="DUF11" evidence="5">
    <location>
        <begin position="1989"/>
        <end position="2101"/>
    </location>
</feature>
<dbReference type="InterPro" id="IPR051172">
    <property type="entry name" value="Chlamydia_OmcB"/>
</dbReference>
<gene>
    <name evidence="7" type="primary">omcB_3</name>
    <name evidence="7" type="ORF">OJF2_64870</name>
</gene>
<feature type="domain" description="DUF11" evidence="5">
    <location>
        <begin position="1629"/>
        <end position="1742"/>
    </location>
</feature>
<evidence type="ECO:0000259" key="5">
    <source>
        <dbReference type="Pfam" id="PF01345"/>
    </source>
</evidence>
<feature type="domain" description="DUF11" evidence="5">
    <location>
        <begin position="2468"/>
        <end position="2581"/>
    </location>
</feature>
<sequence>MFRGEFSHGALRFRFLRSWRLPQGRRCEGRTVDDVVEPAPARQDASRMSRQPRSTRRPRKPARRAIPNAAEARLEPRMMPAVITPFAVRYSSNANGDIVFAANTLMTSPGNTSAAVNARNGTGSQVNNNDFSQVYVDADSDPSTFDSSAANLSLPAGGSVLFAGLYWGADSSSSSRNKVSFKAPGASSYSTVTGTIIGSTSDNNYQGFSDVTSTVRAAGAGTYAVGNVQATTGTDEEAGWSLVVVYGDPSAPPRNLTVFDGFAVVDSKTPNVTIPISGFKAPLTGTVNASLGFVSYEGDLGFTGDAVKFNGTTLSDAQNPADNFFNSTISNRGSLVTTKSPNYVNQMGLDADIISKSGLIANGATSASIALTTGGETYYPGVVTTAIDLYAPIVSVSKSVVDLNGGGVEPGDVLEYTDTISVTAGEAATQFVYAEPIPTNATFQAGSLTINGSSQTDASGDDQADYQAALGKITYRLGTGASSSAGGTLAVGQSATVKFRVVVNGTALNGDVVDSQGSAAFVGQSTGASLTATSNDVRKVVAREEDLALTQTVDNPTPQVGQTIKIDLSVVNSEDVVVSGVAVKDLLPAGLTYVSSTPAAGTTYDPTTGTWSVGTVDGLSPLTLTIYAKVVGTVAVTNTATITASGSPDSDTANNVASVTITPQVADLSLTKAVDVARPNVGDTVTFTTTVNNLGPAAASGVSIQDGLPAGFSFVSASGGSYSNGTWTLSSVPVGTTTLTIKAVVSSPSAATMTATILGSSTYDPASSNNSASVSVTPRQVDVAITKSVDVAQPNVGGAVVLTTRVRNLGPDAATGIVVLSPVGAGLTIVSVSAPAGTTYNQATGVWTVGSLAPSGQLTLAVTATVASPDLITSSASLSDVDQYDTVAGDDSSSITVSPQSADLAPTITLSTSSPVVGQNVTLTVQVTNSGPNAATNVKIAETLPAGFQYVSSSADAGTYSSATNSWSLASIASGQTRTLTIVARVLSTGAATSTASVAAADQYDPNAGNNSASVTSSAVQVDLALASAFSDSNPKVGDTVRYVITLTSPGTADATGVQVSAPLPAGLTFVSASAGAGTYDSASGAWTVGAVAHGSTTLLTIQAKVGPAATTRTTATASLSPAPSGDAVASNNAASASLTAQSADLALTVSTDSTTPKMQSTMTFTLTVTNRGPGDATNIVVQHQPIPTGLTFVGFSGDGSYVPGTDVWNLGSMVLKPGQSATLRIQATPTDSDPHTISASIVASDQYDGDDSNGSASVTFEAQEAELGVSVDLPETAPTPGEAVSIVVHVTNSGPDAATNVRVQTALPPGLTFVSASGTGTYQAATGLWTVGGLPSGAAGTVSLTINAIATSSSSGDFTATILPQEQYDSIPDDDSASVLVSPRAAGLSVATAVDDATPNVGDAVTATATVTNAGPDTVTNLVIHVVIPDGTTLSSSIVPDGTTYDPATGTWTIPSLAPGVPISLPLKLLVGDPAVKPFSASLQTVDAFNTDPDHTASSVAITPQQADLYVAATADVTRPDANQVVTFTFTLSDLGPDPATNTSVSIPIPSGYTFSSASATVGSYDSAAGVWTVGTVAPGTPVVLTLQAAVTAATVPPMVATISGADQYDASPANNTASVFIKPRTVDLVIGKVVSDPTPNVGDTVSYTIVVKNGGNDDATGVAVSEVLPTGMVYVSSSGDGSYDDTTGVWTVGSVAKGGEATLNLVVTVDTGFSTINTATVSAVDQFDVDSANGAATTTVDPLQADLLLTTVVDDPSPLVGQSVTFTIDLKNLGKDGAGGVAVTVSLPAGLTLDTFNAPAGTSYDSTTGIWTIGAVAVGETTSLTITATVGTTDASTLTAAVTADDQFDPNVNDDSASATVRAQTADLGLKFTIDQPRPAKGQFITATLDLTNAGPDDATGVTVRVPIPAGFELVSPIPWDGSYDQATGVWTVGNVAAGSSTRLMLGLQVLSGDPATLTAQATADQEDPAPDDDNIAAVVTPLVSGLSIATVVDDDRPNSGELIAFTVTLADAGPDDAPNALVQALLPAGLVYVGSQTTRGTYNPNDGIWSIADVPSGSTSTLTIWARTSSPLAATLVASIVGSDAFDLGQGAQSASATETPHAANVQVTSSVDNDHPNVGDTVTATVTVSNAGPDDATGITVNSVIPAGAVLLGYTTAQGVFVPITGDWTVGDIPAGQSVTLTYQFRVAAPGAMTLTTTVASFDQFAAAAAEPSSVEVTPQSAEVGLTMTAGTAKANVGDVVDFFIVASNSGPDAATDLRISTGLGAGLSYQLVNPPDGTTFDPITGDWIVPSLAANSSITLTLKALVTSPGTLPATATISGADQYDPDATDQSVEASVQTRVVGLALAQSLDDASPTAGAIVTSTVTVSNAGPDDATDVVIHQPLLPGMEWVSGSSGGATYDPATGDWTIPSIPAGGSVTLTLRASVTAPGEKELAAGLSSVSEQQPSGVLPAIATLTPQAASVSVTTVVDDDRPDADQLVHVTITVANSGPDAATGVIVGTSLPAGLTFVSSDAAEGAYNAATGAWTPGTVAAGGSRVLHLVARATAAGTETASATLTSVDQFDATTADDSSSVTLTPHQADLFVRLEGLPSSVTVGSRYDLRVVVSNSGPDAATNVGLPVSIPAGFRLVAHADGLGSFDPTSGVWAVGEVPSGGSFVLTLTLEPISAGSLQVYAGPASSSQFGTDAAVATASAVSQESTTTTPTGPTGPTTPAGPTPPTGPTATAASLTGVVYLDRNRNGVYDAGKDMGVATIRVILVGTDAEGHAVRMTTTTGADGSFAFRDVPSGTYSVIEQAPARYFRSARAAVGTLGGTTIGGKQVQQVTITTASAGAGYDFGNVPRPGCRMNLLMHATRSGGLPRGPILSRFFPATRTPIAARASHTAKRGAAH</sequence>
<feature type="domain" description="DUF11" evidence="5">
    <location>
        <begin position="1268"/>
        <end position="1381"/>
    </location>
</feature>
<organism evidence="7 8">
    <name type="scientific">Aquisphaera giovannonii</name>
    <dbReference type="NCBI Taxonomy" id="406548"/>
    <lineage>
        <taxon>Bacteria</taxon>
        <taxon>Pseudomonadati</taxon>
        <taxon>Planctomycetota</taxon>
        <taxon>Planctomycetia</taxon>
        <taxon>Isosphaerales</taxon>
        <taxon>Isosphaeraceae</taxon>
        <taxon>Aquisphaera</taxon>
    </lineage>
</organism>
<dbReference type="OrthoDB" id="254354at2"/>
<feature type="domain" description="DUF11" evidence="5">
    <location>
        <begin position="2595"/>
        <end position="2682"/>
    </location>
</feature>
<feature type="region of interest" description="Disordered" evidence="4">
    <location>
        <begin position="32"/>
        <end position="66"/>
    </location>
</feature>
<feature type="domain" description="DUF11" evidence="5">
    <location>
        <begin position="667"/>
        <end position="776"/>
    </location>
</feature>
<dbReference type="Pfam" id="PF17210">
    <property type="entry name" value="SdrD_B"/>
    <property type="match status" value="1"/>
</dbReference>
<feature type="domain" description="DUF11" evidence="5">
    <location>
        <begin position="1869"/>
        <end position="1979"/>
    </location>
</feature>
<protein>
    <submittedName>
        <fullName evidence="7">Large cysteine-rich periplasmic protein OmcB</fullName>
    </submittedName>
</protein>
<dbReference type="InterPro" id="IPR013783">
    <property type="entry name" value="Ig-like_fold"/>
</dbReference>
<evidence type="ECO:0000259" key="6">
    <source>
        <dbReference type="Pfam" id="PF17210"/>
    </source>
</evidence>
<feature type="domain" description="DUF11" evidence="5">
    <location>
        <begin position="1748"/>
        <end position="1863"/>
    </location>
</feature>
<dbReference type="NCBIfam" id="TIGR01451">
    <property type="entry name" value="B_ant_repeat"/>
    <property type="match status" value="17"/>
</dbReference>
<dbReference type="GO" id="GO:0005576">
    <property type="term" value="C:extracellular region"/>
    <property type="evidence" value="ECO:0007669"/>
    <property type="project" value="UniProtKB-SubCell"/>
</dbReference>
<dbReference type="PANTHER" id="PTHR34819:SF3">
    <property type="entry name" value="CELL SURFACE PROTEIN"/>
    <property type="match status" value="1"/>
</dbReference>
<evidence type="ECO:0000256" key="3">
    <source>
        <dbReference type="ARBA" id="ARBA00022729"/>
    </source>
</evidence>
<proteinExistence type="predicted"/>
<keyword evidence="3" id="KW-0732">Signal</keyword>
<feature type="domain" description="DUF11" evidence="5">
    <location>
        <begin position="1145"/>
        <end position="1260"/>
    </location>
</feature>
<feature type="domain" description="DUF11" evidence="5">
    <location>
        <begin position="2349"/>
        <end position="2445"/>
    </location>
</feature>
<name>A0A5B9WCV6_9BACT</name>
<feature type="domain" description="DUF11" evidence="5">
    <location>
        <begin position="1509"/>
        <end position="1621"/>
    </location>
</feature>
<evidence type="ECO:0000256" key="2">
    <source>
        <dbReference type="ARBA" id="ARBA00022525"/>
    </source>
</evidence>
<evidence type="ECO:0000256" key="4">
    <source>
        <dbReference type="SAM" id="MobiDB-lite"/>
    </source>
</evidence>
<feature type="domain" description="DUF11" evidence="5">
    <location>
        <begin position="546"/>
        <end position="661"/>
    </location>
</feature>
<keyword evidence="8" id="KW-1185">Reference proteome</keyword>
<feature type="domain" description="DUF11" evidence="5">
    <location>
        <begin position="2109"/>
        <end position="2207"/>
    </location>
</feature>
<reference evidence="7 8" key="1">
    <citation type="submission" date="2019-08" db="EMBL/GenBank/DDBJ databases">
        <title>Deep-cultivation of Planctomycetes and their phenomic and genomic characterization uncovers novel biology.</title>
        <authorList>
            <person name="Wiegand S."/>
            <person name="Jogler M."/>
            <person name="Boedeker C."/>
            <person name="Pinto D."/>
            <person name="Vollmers J."/>
            <person name="Rivas-Marin E."/>
            <person name="Kohn T."/>
            <person name="Peeters S.H."/>
            <person name="Heuer A."/>
            <person name="Rast P."/>
            <person name="Oberbeckmann S."/>
            <person name="Bunk B."/>
            <person name="Jeske O."/>
            <person name="Meyerdierks A."/>
            <person name="Storesund J.E."/>
            <person name="Kallscheuer N."/>
            <person name="Luecker S."/>
            <person name="Lage O.M."/>
            <person name="Pohl T."/>
            <person name="Merkel B.J."/>
            <person name="Hornburger P."/>
            <person name="Mueller R.-W."/>
            <person name="Bruemmer F."/>
            <person name="Labrenz M."/>
            <person name="Spormann A.M."/>
            <person name="Op den Camp H."/>
            <person name="Overmann J."/>
            <person name="Amann R."/>
            <person name="Jetten M.S.M."/>
            <person name="Mascher T."/>
            <person name="Medema M.H."/>
            <person name="Devos D.P."/>
            <person name="Kaster A.-K."/>
            <person name="Ovreas L."/>
            <person name="Rohde M."/>
            <person name="Galperin M.Y."/>
            <person name="Jogler C."/>
        </authorList>
    </citation>
    <scope>NUCLEOTIDE SEQUENCE [LARGE SCALE GENOMIC DNA]</scope>
    <source>
        <strain evidence="7 8">OJF2</strain>
    </source>
</reference>
<feature type="domain" description="DUF11" evidence="5">
    <location>
        <begin position="1023"/>
        <end position="1138"/>
    </location>
</feature>
<dbReference type="PANTHER" id="PTHR34819">
    <property type="entry name" value="LARGE CYSTEINE-RICH PERIPLASMIC PROTEIN OMCB"/>
    <property type="match status" value="1"/>
</dbReference>
<keyword evidence="2" id="KW-0964">Secreted</keyword>
<feature type="compositionally biased region" description="Basic residues" evidence="4">
    <location>
        <begin position="53"/>
        <end position="63"/>
    </location>
</feature>
<dbReference type="InterPro" id="IPR047589">
    <property type="entry name" value="DUF11_rpt"/>
</dbReference>
<feature type="domain" description="DUF11" evidence="5">
    <location>
        <begin position="782"/>
        <end position="897"/>
    </location>
</feature>
<accession>A0A5B9WCV6</accession>
<feature type="region of interest" description="Disordered" evidence="4">
    <location>
        <begin position="2699"/>
        <end position="2730"/>
    </location>
</feature>
<comment type="subcellular location">
    <subcellularLocation>
        <location evidence="1">Secreted</location>
    </subcellularLocation>
</comment>
<dbReference type="Gene3D" id="2.60.40.3080">
    <property type="match status" value="1"/>
</dbReference>
<feature type="domain" description="DUF11" evidence="5">
    <location>
        <begin position="1389"/>
        <end position="1497"/>
    </location>
</feature>
<dbReference type="KEGG" id="agv:OJF2_64870"/>
<evidence type="ECO:0000313" key="7">
    <source>
        <dbReference type="EMBL" id="QEH37895.1"/>
    </source>
</evidence>
<dbReference type="Pfam" id="PF01345">
    <property type="entry name" value="DUF11"/>
    <property type="match status" value="18"/>
</dbReference>
<dbReference type="EMBL" id="CP042997">
    <property type="protein sequence ID" value="QEH37895.1"/>
    <property type="molecule type" value="Genomic_DNA"/>
</dbReference>
<dbReference type="Proteomes" id="UP000324233">
    <property type="component" value="Chromosome"/>
</dbReference>
<feature type="domain" description="DUF11" evidence="5">
    <location>
        <begin position="903"/>
        <end position="1016"/>
    </location>
</feature>
<evidence type="ECO:0000256" key="1">
    <source>
        <dbReference type="ARBA" id="ARBA00004613"/>
    </source>
</evidence>
<dbReference type="Gene3D" id="2.60.40.1170">
    <property type="entry name" value="Mu homology domain, subdomain B"/>
    <property type="match status" value="5"/>
</dbReference>
<feature type="compositionally biased region" description="Low complexity" evidence="4">
    <location>
        <begin position="2699"/>
        <end position="2717"/>
    </location>
</feature>
<feature type="domain" description="SD-repeat containing protein B" evidence="6">
    <location>
        <begin position="2733"/>
        <end position="2810"/>
    </location>
</feature>
<evidence type="ECO:0000313" key="8">
    <source>
        <dbReference type="Proteomes" id="UP000324233"/>
    </source>
</evidence>